<evidence type="ECO:0000313" key="3">
    <source>
        <dbReference type="Proteomes" id="UP000261739"/>
    </source>
</evidence>
<name>A0A3D4SXA8_9CORY</name>
<dbReference type="EMBL" id="DQID01000078">
    <property type="protein sequence ID" value="HCT13735.1"/>
    <property type="molecule type" value="Genomic_DNA"/>
</dbReference>
<dbReference type="RefSeq" id="WP_010118794.1">
    <property type="nucleotide sequence ID" value="NZ_DAITTW010000021.1"/>
</dbReference>
<dbReference type="AlphaFoldDB" id="A0A3D4SXA8"/>
<dbReference type="Proteomes" id="UP000261739">
    <property type="component" value="Unassembled WGS sequence"/>
</dbReference>
<accession>A0A3D4SXA8</accession>
<feature type="region of interest" description="Disordered" evidence="1">
    <location>
        <begin position="176"/>
        <end position="198"/>
    </location>
</feature>
<organism evidence="2 3">
    <name type="scientific">Corynebacterium nuruki</name>
    <dbReference type="NCBI Taxonomy" id="1032851"/>
    <lineage>
        <taxon>Bacteria</taxon>
        <taxon>Bacillati</taxon>
        <taxon>Actinomycetota</taxon>
        <taxon>Actinomycetes</taxon>
        <taxon>Mycobacteriales</taxon>
        <taxon>Corynebacteriaceae</taxon>
        <taxon>Corynebacterium</taxon>
    </lineage>
</organism>
<reference evidence="2 3" key="1">
    <citation type="journal article" date="2018" name="Nat. Biotechnol.">
        <title>A standardized bacterial taxonomy based on genome phylogeny substantially revises the tree of life.</title>
        <authorList>
            <person name="Parks D.H."/>
            <person name="Chuvochina M."/>
            <person name="Waite D.W."/>
            <person name="Rinke C."/>
            <person name="Skarshewski A."/>
            <person name="Chaumeil P.A."/>
            <person name="Hugenholtz P."/>
        </authorList>
    </citation>
    <scope>NUCLEOTIDE SEQUENCE [LARGE SCALE GENOMIC DNA]</scope>
    <source>
        <strain evidence="2">UBA11247</strain>
    </source>
</reference>
<proteinExistence type="predicted"/>
<feature type="region of interest" description="Disordered" evidence="1">
    <location>
        <begin position="357"/>
        <end position="379"/>
    </location>
</feature>
<evidence type="ECO:0000256" key="1">
    <source>
        <dbReference type="SAM" id="MobiDB-lite"/>
    </source>
</evidence>
<protein>
    <submittedName>
        <fullName evidence="2">DUF4192 domain-containing protein</fullName>
    </submittedName>
</protein>
<dbReference type="InterPro" id="IPR025447">
    <property type="entry name" value="DUF4192"/>
</dbReference>
<dbReference type="STRING" id="863239.GCA_000213935_02614"/>
<evidence type="ECO:0000313" key="2">
    <source>
        <dbReference type="EMBL" id="HCT13735.1"/>
    </source>
</evidence>
<gene>
    <name evidence="2" type="ORF">DIW82_02770</name>
</gene>
<dbReference type="Pfam" id="PF13830">
    <property type="entry name" value="DUF4192"/>
    <property type="match status" value="1"/>
</dbReference>
<comment type="caution">
    <text evidence="2">The sequence shown here is derived from an EMBL/GenBank/DDBJ whole genome shotgun (WGS) entry which is preliminary data.</text>
</comment>
<sequence>MTYTMDNPKHTDGIPGDSIHLGADPGGLIAAVPALLGFVPVDSLVLIGLATVPTPAGRPGHPAQVGPVLRTDLDSGAVREGARVLTRAVADLPGGEVVAVHAGRWDPSPGGLDRLTDLLATAEQALERKSVTITAAYSVPALTAGSPWRRLHPGALGTVDWSVAGLRDGEGGVLPDPSASPARGAVVTSPPTAPGADLPSQREFDALLDPVRVPDDLSAALRRHRRSGERAGPAAGAVGPVQVAALLASLPEAAARALSGADAAATVEVRGWLRAPGTLDILIPACDRADLFPVLVVASVGQRSEQVRGLLAELARLTRGTLRHRVLVLFGLAALASGSGVVGYRAVSRAEGEITVSEDRARRRGGPGTPEEDRVREADRERVTGRCVAALLGPVRTGGPGTPGDPADPVAAVLSEGLGLVTLSDTERASLSVVERDALDAVVDPAAVSAVLRAPGRRVRR</sequence>